<protein>
    <submittedName>
        <fullName evidence="2">Uncharacterized protein</fullName>
    </submittedName>
</protein>
<evidence type="ECO:0000313" key="2">
    <source>
        <dbReference type="EMBL" id="GJN09954.1"/>
    </source>
</evidence>
<keyword evidence="3" id="KW-1185">Reference proteome</keyword>
<feature type="region of interest" description="Disordered" evidence="1">
    <location>
        <begin position="242"/>
        <end position="272"/>
    </location>
</feature>
<proteinExistence type="predicted"/>
<feature type="compositionally biased region" description="Basic and acidic residues" evidence="1">
    <location>
        <begin position="246"/>
        <end position="256"/>
    </location>
</feature>
<evidence type="ECO:0000256" key="1">
    <source>
        <dbReference type="SAM" id="MobiDB-lite"/>
    </source>
</evidence>
<name>A0AAV5DGP7_ELECO</name>
<organism evidence="2 3">
    <name type="scientific">Eleusine coracana subsp. coracana</name>
    <dbReference type="NCBI Taxonomy" id="191504"/>
    <lineage>
        <taxon>Eukaryota</taxon>
        <taxon>Viridiplantae</taxon>
        <taxon>Streptophyta</taxon>
        <taxon>Embryophyta</taxon>
        <taxon>Tracheophyta</taxon>
        <taxon>Spermatophyta</taxon>
        <taxon>Magnoliopsida</taxon>
        <taxon>Liliopsida</taxon>
        <taxon>Poales</taxon>
        <taxon>Poaceae</taxon>
        <taxon>PACMAD clade</taxon>
        <taxon>Chloridoideae</taxon>
        <taxon>Cynodonteae</taxon>
        <taxon>Eleusininae</taxon>
        <taxon>Eleusine</taxon>
    </lineage>
</organism>
<dbReference type="EMBL" id="BQKI01000017">
    <property type="protein sequence ID" value="GJN09954.1"/>
    <property type="molecule type" value="Genomic_DNA"/>
</dbReference>
<dbReference type="Proteomes" id="UP001054889">
    <property type="component" value="Unassembled WGS sequence"/>
</dbReference>
<comment type="caution">
    <text evidence="2">The sequence shown here is derived from an EMBL/GenBank/DDBJ whole genome shotgun (WGS) entry which is preliminary data.</text>
</comment>
<accession>A0AAV5DGP7</accession>
<reference evidence="2" key="1">
    <citation type="journal article" date="2018" name="DNA Res.">
        <title>Multiple hybrid de novo genome assembly of finger millet, an orphan allotetraploid crop.</title>
        <authorList>
            <person name="Hatakeyama M."/>
            <person name="Aluri S."/>
            <person name="Balachadran M.T."/>
            <person name="Sivarajan S.R."/>
            <person name="Patrignani A."/>
            <person name="Gruter S."/>
            <person name="Poveda L."/>
            <person name="Shimizu-Inatsugi R."/>
            <person name="Baeten J."/>
            <person name="Francoijs K.J."/>
            <person name="Nataraja K.N."/>
            <person name="Reddy Y.A.N."/>
            <person name="Phadnis S."/>
            <person name="Ravikumar R.L."/>
            <person name="Schlapbach R."/>
            <person name="Sreeman S.M."/>
            <person name="Shimizu K.K."/>
        </authorList>
    </citation>
    <scope>NUCLEOTIDE SEQUENCE</scope>
</reference>
<gene>
    <name evidence="2" type="primary">ga28011</name>
    <name evidence="2" type="ORF">PR202_ga28011</name>
</gene>
<evidence type="ECO:0000313" key="3">
    <source>
        <dbReference type="Proteomes" id="UP001054889"/>
    </source>
</evidence>
<dbReference type="AlphaFoldDB" id="A0AAV5DGP7"/>
<sequence>MEPHFSYSDYYGSVAYDSDGQPPEYGYSNYSFPCYHESSYSSTAAAATGLQPSSLCTSPQYGGGYNHQYSSPATWVSSSPSSSPSHQLHYQQQIRFGSGIDDYYSCQEEAIVDMEQCGAFMGAASISTSSSMSSSASTTYAPASCWTAEQQGEAFLTGAYSSSTAMHGDLLHHSEGGDDASLIGVRKRPWGKPLYSIRGSGAVLNFPVEHVQQTLHQLGLGGASTGDSPVLALKRRHCIRKRVPKSKKEAGDEQRRTSSHGHVKQKQAAPGVLEFEDLGPNYLEELLALSYQ</sequence>
<reference evidence="2" key="2">
    <citation type="submission" date="2021-12" db="EMBL/GenBank/DDBJ databases">
        <title>Resequencing data analysis of finger millet.</title>
        <authorList>
            <person name="Hatakeyama M."/>
            <person name="Aluri S."/>
            <person name="Balachadran M.T."/>
            <person name="Sivarajan S.R."/>
            <person name="Poveda L."/>
            <person name="Shimizu-Inatsugi R."/>
            <person name="Schlapbach R."/>
            <person name="Sreeman S.M."/>
            <person name="Shimizu K.K."/>
        </authorList>
    </citation>
    <scope>NUCLEOTIDE SEQUENCE</scope>
</reference>